<dbReference type="SUPFAM" id="SSF53649">
    <property type="entry name" value="Alkaline phosphatase-like"/>
    <property type="match status" value="1"/>
</dbReference>
<evidence type="ECO:0000256" key="4">
    <source>
        <dbReference type="ARBA" id="ARBA00022837"/>
    </source>
</evidence>
<dbReference type="RefSeq" id="WP_145209577.1">
    <property type="nucleotide sequence ID" value="NZ_CP036432.1"/>
</dbReference>
<sequence>MLCRTRFLSLVVALLAVTITTRAWCQSARPNVIVVLADDQGWGDLSLHGNPNLSTPHIDSIARQGAQVENFYVCAVCSPTRAEFLTGRYHTRMGVYSTSAGGERFDAGEQTIAEVFRDAGYATAAYGKWHSGMQWPYHPNARGFDDYYGFCSGHWGNYFDPMLEHNGRIVQGKGFIVDDLTDHAMDFVSRSGDQPFFVYLALNTPHSPMQVPQKYWDKFADKTMVPDPEPENSRRQNIPHTRAAMAMCENIDDNVGRLLEHLKTTGKDQDTIVVYFSDNGPNGARFNGGLRGRKGSTHEGGLRSPCVIRYPQKIKPGTVVRSISGAIDLLPTLADFAGIDWQSKQLDEKPLDGVSIAGELSGAGPDPSQRDRVIFSRWRNGATARTQQYRMQDNGELYDIVADRREKTNLAGQQPEVAKRLGAAIESWKQSYADAMVEGTRPFPLGHPEAEWTQLPARDATFSGAIRRSNRFPNCTYLLNWTDTESEIHWDVDVLGSGRYEVQMYYACPRQDVGATIELSLGDAALSAKIETAVESPLVGAEEDRVPRQEGYVRRWQPMTLGTIELSPGRKTLRLKASEIPGGQVAEMRLLMFRKLQ</sequence>
<dbReference type="Gene3D" id="3.30.1120.10">
    <property type="match status" value="1"/>
</dbReference>
<dbReference type="Pfam" id="PF00884">
    <property type="entry name" value="Sulfatase"/>
    <property type="match status" value="1"/>
</dbReference>
<keyword evidence="3 7" id="KW-0378">Hydrolase</keyword>
<gene>
    <name evidence="7" type="primary">atsA_14</name>
    <name evidence="7" type="ORF">TBK1r_20700</name>
</gene>
<dbReference type="InterPro" id="IPR008979">
    <property type="entry name" value="Galactose-bd-like_sf"/>
</dbReference>
<dbReference type="Gene3D" id="2.60.120.260">
    <property type="entry name" value="Galactose-binding domain-like"/>
    <property type="match status" value="1"/>
</dbReference>
<proteinExistence type="inferred from homology"/>
<dbReference type="Proteomes" id="UP000318081">
    <property type="component" value="Chromosome"/>
</dbReference>
<dbReference type="PANTHER" id="PTHR42693:SF53">
    <property type="entry name" value="ENDO-4-O-SULFATASE"/>
    <property type="match status" value="1"/>
</dbReference>
<dbReference type="CDD" id="cd16146">
    <property type="entry name" value="ARS_like"/>
    <property type="match status" value="1"/>
</dbReference>
<keyword evidence="2" id="KW-0479">Metal-binding</keyword>
<protein>
    <submittedName>
        <fullName evidence="7">Arylsulfatase</fullName>
        <ecNumber evidence="7">3.1.6.1</ecNumber>
    </submittedName>
</protein>
<dbReference type="SUPFAM" id="SSF49785">
    <property type="entry name" value="Galactose-binding domain-like"/>
    <property type="match status" value="1"/>
</dbReference>
<evidence type="ECO:0000256" key="1">
    <source>
        <dbReference type="ARBA" id="ARBA00008779"/>
    </source>
</evidence>
<feature type="domain" description="Sulfatase N-terminal" evidence="6">
    <location>
        <begin position="30"/>
        <end position="339"/>
    </location>
</feature>
<accession>A0ABX5XP36</accession>
<dbReference type="GO" id="GO:0004065">
    <property type="term" value="F:arylsulfatase activity"/>
    <property type="evidence" value="ECO:0007669"/>
    <property type="project" value="UniProtKB-EC"/>
</dbReference>
<dbReference type="PANTHER" id="PTHR42693">
    <property type="entry name" value="ARYLSULFATASE FAMILY MEMBER"/>
    <property type="match status" value="1"/>
</dbReference>
<keyword evidence="4" id="KW-0106">Calcium</keyword>
<evidence type="ECO:0000256" key="5">
    <source>
        <dbReference type="SAM" id="SignalP"/>
    </source>
</evidence>
<dbReference type="InterPro" id="IPR017850">
    <property type="entry name" value="Alkaline_phosphatase_core_sf"/>
</dbReference>
<dbReference type="EMBL" id="CP036432">
    <property type="protein sequence ID" value="QDV83135.1"/>
    <property type="molecule type" value="Genomic_DNA"/>
</dbReference>
<evidence type="ECO:0000259" key="6">
    <source>
        <dbReference type="Pfam" id="PF00884"/>
    </source>
</evidence>
<organism evidence="7 8">
    <name type="scientific">Stieleria magnilauensis</name>
    <dbReference type="NCBI Taxonomy" id="2527963"/>
    <lineage>
        <taxon>Bacteria</taxon>
        <taxon>Pseudomonadati</taxon>
        <taxon>Planctomycetota</taxon>
        <taxon>Planctomycetia</taxon>
        <taxon>Pirellulales</taxon>
        <taxon>Pirellulaceae</taxon>
        <taxon>Stieleria</taxon>
    </lineage>
</organism>
<name>A0ABX5XP36_9BACT</name>
<feature type="signal peptide" evidence="5">
    <location>
        <begin position="1"/>
        <end position="23"/>
    </location>
</feature>
<evidence type="ECO:0000313" key="8">
    <source>
        <dbReference type="Proteomes" id="UP000318081"/>
    </source>
</evidence>
<dbReference type="InterPro" id="IPR000917">
    <property type="entry name" value="Sulfatase_N"/>
</dbReference>
<evidence type="ECO:0000256" key="3">
    <source>
        <dbReference type="ARBA" id="ARBA00022801"/>
    </source>
</evidence>
<keyword evidence="5" id="KW-0732">Signal</keyword>
<dbReference type="PROSITE" id="PS00523">
    <property type="entry name" value="SULFATASE_1"/>
    <property type="match status" value="1"/>
</dbReference>
<comment type="similarity">
    <text evidence="1">Belongs to the sulfatase family.</text>
</comment>
<reference evidence="7 8" key="1">
    <citation type="submission" date="2019-02" db="EMBL/GenBank/DDBJ databases">
        <title>Deep-cultivation of Planctomycetes and their phenomic and genomic characterization uncovers novel biology.</title>
        <authorList>
            <person name="Wiegand S."/>
            <person name="Jogler M."/>
            <person name="Boedeker C."/>
            <person name="Pinto D."/>
            <person name="Vollmers J."/>
            <person name="Rivas-Marin E."/>
            <person name="Kohn T."/>
            <person name="Peeters S.H."/>
            <person name="Heuer A."/>
            <person name="Rast P."/>
            <person name="Oberbeckmann S."/>
            <person name="Bunk B."/>
            <person name="Jeske O."/>
            <person name="Meyerdierks A."/>
            <person name="Storesund J.E."/>
            <person name="Kallscheuer N."/>
            <person name="Luecker S."/>
            <person name="Lage O.M."/>
            <person name="Pohl T."/>
            <person name="Merkel B.J."/>
            <person name="Hornburger P."/>
            <person name="Mueller R.-W."/>
            <person name="Bruemmer F."/>
            <person name="Labrenz M."/>
            <person name="Spormann A.M."/>
            <person name="Op den Camp H."/>
            <person name="Overmann J."/>
            <person name="Amann R."/>
            <person name="Jetten M.S.M."/>
            <person name="Mascher T."/>
            <person name="Medema M.H."/>
            <person name="Devos D.P."/>
            <person name="Kaster A.-K."/>
            <person name="Ovreas L."/>
            <person name="Rohde M."/>
            <person name="Galperin M.Y."/>
            <person name="Jogler C."/>
        </authorList>
    </citation>
    <scope>NUCLEOTIDE SEQUENCE [LARGE SCALE GENOMIC DNA]</scope>
    <source>
        <strain evidence="7 8">TBK1r</strain>
    </source>
</reference>
<dbReference type="InterPro" id="IPR024607">
    <property type="entry name" value="Sulfatase_CS"/>
</dbReference>
<dbReference type="EC" id="3.1.6.1" evidence="7"/>
<evidence type="ECO:0000256" key="2">
    <source>
        <dbReference type="ARBA" id="ARBA00022723"/>
    </source>
</evidence>
<feature type="chain" id="PRO_5046837381" evidence="5">
    <location>
        <begin position="24"/>
        <end position="597"/>
    </location>
</feature>
<dbReference type="Gene3D" id="3.40.720.10">
    <property type="entry name" value="Alkaline Phosphatase, subunit A"/>
    <property type="match status" value="1"/>
</dbReference>
<evidence type="ECO:0000313" key="7">
    <source>
        <dbReference type="EMBL" id="QDV83135.1"/>
    </source>
</evidence>
<dbReference type="InterPro" id="IPR050738">
    <property type="entry name" value="Sulfatase"/>
</dbReference>
<keyword evidence="8" id="KW-1185">Reference proteome</keyword>